<gene>
    <name evidence="10" type="ORF">KC19_11G170500</name>
</gene>
<feature type="compositionally biased region" description="Basic and acidic residues" evidence="8">
    <location>
        <begin position="1"/>
        <end position="13"/>
    </location>
</feature>
<sequence>MGGNRDNDHDIRLGRKRMGRSKRKKKKAYYARLATYDPQTKTIQLKGSATQTPAARSPHSSKCQPIEQGIQSARARSKLNAGHGTGVVGDFDLGNRSMEKSLGIEEAARLSRLLGLEDSDTAQQTNESNKAVPSQEIVVDGPEVALKSRPIKWLPGAEKTSRTKGFDQYSKFDKSETKLKDVDVQAATSNEVEPSELNEQVQQVRSNVFVAMESVASTAGQVANSISSTATQVTESVASTTAKFSSSPNQILKDGVGSKDEFEELKNYSVLQEDQGILTKLHDFYFFMMKKPLPEFVMEMMAAPLALSLIFTLLYLLEFQGLAYDETARDFLNGAIGMDGTIILELSYMTIFQVFMFSLSLSTGLEPDLAPLSLYTLVVANLNALLAQLILAFLSAAVFARLSQPSEPVRCSSVALICAHNNRRGQIGGALNKVLLTMCVLAGPQPCELVNVKVDLTYRFNAPLKLVRSQIALLDQGMLVRHIIDESSPLYSRSPERLHQDDVILCLSVVIFHVQFYLVYDEQVIWNAEFEEMILINKKNQRVLDHTKLSSSKPL</sequence>
<evidence type="ECO:0000256" key="9">
    <source>
        <dbReference type="SAM" id="Phobius"/>
    </source>
</evidence>
<feature type="transmembrane region" description="Helical" evidence="9">
    <location>
        <begin position="331"/>
        <end position="355"/>
    </location>
</feature>
<evidence type="ECO:0000256" key="1">
    <source>
        <dbReference type="ARBA" id="ARBA00022448"/>
    </source>
</evidence>
<evidence type="ECO:0000313" key="11">
    <source>
        <dbReference type="Proteomes" id="UP000822688"/>
    </source>
</evidence>
<evidence type="ECO:0000256" key="8">
    <source>
        <dbReference type="SAM" id="MobiDB-lite"/>
    </source>
</evidence>
<feature type="transmembrane region" description="Helical" evidence="9">
    <location>
        <begin position="375"/>
        <end position="400"/>
    </location>
</feature>
<evidence type="ECO:0000256" key="6">
    <source>
        <dbReference type="ARBA" id="ARBA00023303"/>
    </source>
</evidence>
<accession>A0A8T0GII9</accession>
<keyword evidence="4 7" id="KW-0630">Potassium</keyword>
<keyword evidence="9" id="KW-1133">Transmembrane helix</keyword>
<keyword evidence="2 7" id="KW-0633">Potassium transport</keyword>
<comment type="caution">
    <text evidence="10">The sequence shown here is derived from an EMBL/GenBank/DDBJ whole genome shotgun (WGS) entry which is preliminary data.</text>
</comment>
<feature type="region of interest" description="Disordered" evidence="8">
    <location>
        <begin position="42"/>
        <end position="72"/>
    </location>
</feature>
<reference evidence="10 11" key="1">
    <citation type="submission" date="2020-06" db="EMBL/GenBank/DDBJ databases">
        <title>WGS assembly of Ceratodon purpureus strain R40.</title>
        <authorList>
            <person name="Carey S.B."/>
            <person name="Jenkins J."/>
            <person name="Shu S."/>
            <person name="Lovell J.T."/>
            <person name="Sreedasyam A."/>
            <person name="Maumus F."/>
            <person name="Tiley G.P."/>
            <person name="Fernandez-Pozo N."/>
            <person name="Barry K."/>
            <person name="Chen C."/>
            <person name="Wang M."/>
            <person name="Lipzen A."/>
            <person name="Daum C."/>
            <person name="Saski C.A."/>
            <person name="Payton A.C."/>
            <person name="Mcbreen J.C."/>
            <person name="Conrad R.E."/>
            <person name="Kollar L.M."/>
            <person name="Olsson S."/>
            <person name="Huttunen S."/>
            <person name="Landis J.B."/>
            <person name="Wickett N.J."/>
            <person name="Johnson M.G."/>
            <person name="Rensing S.A."/>
            <person name="Grimwood J."/>
            <person name="Schmutz J."/>
            <person name="Mcdaniel S.F."/>
        </authorList>
    </citation>
    <scope>NUCLEOTIDE SEQUENCE [LARGE SCALE GENOMIC DNA]</scope>
    <source>
        <strain evidence="10 11">R40</strain>
    </source>
</reference>
<dbReference type="GO" id="GO:1990573">
    <property type="term" value="P:potassium ion import across plasma membrane"/>
    <property type="evidence" value="ECO:0007669"/>
    <property type="project" value="TreeGrafter"/>
</dbReference>
<feature type="transmembrane region" description="Helical" evidence="9">
    <location>
        <begin position="296"/>
        <end position="319"/>
    </location>
</feature>
<dbReference type="PANTHER" id="PTHR11767:SF114">
    <property type="entry name" value="INWARD RECTIFIER POTASSIUM CHANNEL C-TERMINAL DOMAIN-CONTAINING PROTEIN"/>
    <property type="match status" value="1"/>
</dbReference>
<dbReference type="Proteomes" id="UP000822688">
    <property type="component" value="Chromosome 11"/>
</dbReference>
<keyword evidence="7 9" id="KW-0812">Transmembrane</keyword>
<dbReference type="AlphaFoldDB" id="A0A8T0GII9"/>
<comment type="similarity">
    <text evidence="7">Belongs to the inward rectifier-type potassium channel (TC 1.A.2.1) family.</text>
</comment>
<feature type="compositionally biased region" description="Polar residues" evidence="8">
    <location>
        <begin position="42"/>
        <end position="63"/>
    </location>
</feature>
<evidence type="ECO:0000256" key="5">
    <source>
        <dbReference type="ARBA" id="ARBA00023065"/>
    </source>
</evidence>
<keyword evidence="11" id="KW-1185">Reference proteome</keyword>
<organism evidence="10 11">
    <name type="scientific">Ceratodon purpureus</name>
    <name type="common">Fire moss</name>
    <name type="synonym">Dicranum purpureum</name>
    <dbReference type="NCBI Taxonomy" id="3225"/>
    <lineage>
        <taxon>Eukaryota</taxon>
        <taxon>Viridiplantae</taxon>
        <taxon>Streptophyta</taxon>
        <taxon>Embryophyta</taxon>
        <taxon>Bryophyta</taxon>
        <taxon>Bryophytina</taxon>
        <taxon>Bryopsida</taxon>
        <taxon>Dicranidae</taxon>
        <taxon>Pseudoditrichales</taxon>
        <taxon>Ditrichaceae</taxon>
        <taxon>Ceratodon</taxon>
    </lineage>
</organism>
<feature type="region of interest" description="Disordered" evidence="8">
    <location>
        <begin position="1"/>
        <end position="28"/>
    </location>
</feature>
<keyword evidence="5 7" id="KW-0406">Ion transport</keyword>
<evidence type="ECO:0000313" key="10">
    <source>
        <dbReference type="EMBL" id="KAG0557979.1"/>
    </source>
</evidence>
<dbReference type="Gene3D" id="2.60.40.1400">
    <property type="entry name" value="G protein-activated inward rectifier potassium channel 1"/>
    <property type="match status" value="1"/>
</dbReference>
<protein>
    <submittedName>
        <fullName evidence="10">Uncharacterized protein</fullName>
    </submittedName>
</protein>
<dbReference type="GO" id="GO:0005242">
    <property type="term" value="F:inward rectifier potassium channel activity"/>
    <property type="evidence" value="ECO:0007669"/>
    <property type="project" value="InterPro"/>
</dbReference>
<proteinExistence type="inferred from homology"/>
<feature type="compositionally biased region" description="Basic residues" evidence="8">
    <location>
        <begin position="14"/>
        <end position="28"/>
    </location>
</feature>
<evidence type="ECO:0000256" key="2">
    <source>
        <dbReference type="ARBA" id="ARBA00022538"/>
    </source>
</evidence>
<evidence type="ECO:0000256" key="7">
    <source>
        <dbReference type="RuleBase" id="RU003822"/>
    </source>
</evidence>
<name>A0A8T0GII9_CERPU</name>
<dbReference type="InterPro" id="IPR013518">
    <property type="entry name" value="K_chnl_inward-rec_Kir_cyto"/>
</dbReference>
<keyword evidence="6 7" id="KW-0407">Ion channel</keyword>
<dbReference type="PANTHER" id="PTHR11767">
    <property type="entry name" value="INWARD RECTIFIER POTASSIUM CHANNEL"/>
    <property type="match status" value="1"/>
</dbReference>
<keyword evidence="3 7" id="KW-0851">Voltage-gated channel</keyword>
<evidence type="ECO:0000256" key="4">
    <source>
        <dbReference type="ARBA" id="ARBA00022958"/>
    </source>
</evidence>
<keyword evidence="1 7" id="KW-0813">Transport</keyword>
<dbReference type="EMBL" id="CM026432">
    <property type="protein sequence ID" value="KAG0557979.1"/>
    <property type="molecule type" value="Genomic_DNA"/>
</dbReference>
<dbReference type="InterPro" id="IPR014756">
    <property type="entry name" value="Ig_E-set"/>
</dbReference>
<dbReference type="GO" id="GO:0005886">
    <property type="term" value="C:plasma membrane"/>
    <property type="evidence" value="ECO:0007669"/>
    <property type="project" value="TreeGrafter"/>
</dbReference>
<evidence type="ECO:0000256" key="3">
    <source>
        <dbReference type="ARBA" id="ARBA00022882"/>
    </source>
</evidence>
<dbReference type="GO" id="GO:0034765">
    <property type="term" value="P:regulation of monoatomic ion transmembrane transport"/>
    <property type="evidence" value="ECO:0007669"/>
    <property type="project" value="TreeGrafter"/>
</dbReference>
<keyword evidence="9" id="KW-0472">Membrane</keyword>
<dbReference type="SUPFAM" id="SSF81296">
    <property type="entry name" value="E set domains"/>
    <property type="match status" value="1"/>
</dbReference>
<comment type="subcellular location">
    <subcellularLocation>
        <location evidence="7">Membrane</location>
        <topology evidence="7">Multi-pass membrane protein</topology>
    </subcellularLocation>
</comment>
<dbReference type="InterPro" id="IPR016449">
    <property type="entry name" value="K_chnl_inward-rec_Kir"/>
</dbReference>
<dbReference type="GO" id="GO:0034702">
    <property type="term" value="C:monoatomic ion channel complex"/>
    <property type="evidence" value="ECO:0007669"/>
    <property type="project" value="UniProtKB-KW"/>
</dbReference>